<comment type="caution">
    <text evidence="2">The sequence shown here is derived from an EMBL/GenBank/DDBJ whole genome shotgun (WGS) entry which is preliminary data.</text>
</comment>
<evidence type="ECO:0000256" key="1">
    <source>
        <dbReference type="SAM" id="MobiDB-lite"/>
    </source>
</evidence>
<keyword evidence="2" id="KW-0436">Ligase</keyword>
<organism evidence="2 3">
    <name type="scientific">Paenibacillus rhizoplanae</name>
    <dbReference type="NCBI Taxonomy" id="1917181"/>
    <lineage>
        <taxon>Bacteria</taxon>
        <taxon>Bacillati</taxon>
        <taxon>Bacillota</taxon>
        <taxon>Bacilli</taxon>
        <taxon>Bacillales</taxon>
        <taxon>Paenibacillaceae</taxon>
        <taxon>Paenibacillus</taxon>
    </lineage>
</organism>
<name>A0ABW5F6L4_9BACL</name>
<evidence type="ECO:0000313" key="3">
    <source>
        <dbReference type="Proteomes" id="UP001597448"/>
    </source>
</evidence>
<dbReference type="GO" id="GO:0016874">
    <property type="term" value="F:ligase activity"/>
    <property type="evidence" value="ECO:0007669"/>
    <property type="project" value="UniProtKB-KW"/>
</dbReference>
<proteinExistence type="predicted"/>
<feature type="non-terminal residue" evidence="2">
    <location>
        <position position="1"/>
    </location>
</feature>
<evidence type="ECO:0000313" key="2">
    <source>
        <dbReference type="EMBL" id="MFD2409542.1"/>
    </source>
</evidence>
<accession>A0ABW5F6L4</accession>
<dbReference type="EMBL" id="JBHUKY010000017">
    <property type="protein sequence ID" value="MFD2409542.1"/>
    <property type="molecule type" value="Genomic_DNA"/>
</dbReference>
<protein>
    <submittedName>
        <fullName evidence="2">DNA ligase</fullName>
    </submittedName>
</protein>
<sequence length="201" mass="21801">HEHQILRGGGAHTAQAASGGTEDAAGTLKGVLLQVLGSSEAPPAVKEAAGQLVQQLTGQQLLLNTDRTAPFAQVTMFLPLHGPDGRETASVQIQSRRGRKGELDAANCRLWFDLDMKQLGQTMVDVQVVDRIVSLKLHNDEPWVLELLEGRREEMKAAVEGIGYQLSSLRTEALPERSVAAAAVKPSDYAPHEYKGVDYRI</sequence>
<gene>
    <name evidence="2" type="ORF">ACFSX3_06660</name>
</gene>
<dbReference type="Proteomes" id="UP001597448">
    <property type="component" value="Unassembled WGS sequence"/>
</dbReference>
<feature type="region of interest" description="Disordered" evidence="1">
    <location>
        <begin position="1"/>
        <end position="22"/>
    </location>
</feature>
<keyword evidence="3" id="KW-1185">Reference proteome</keyword>
<reference evidence="3" key="1">
    <citation type="journal article" date="2019" name="Int. J. Syst. Evol. Microbiol.">
        <title>The Global Catalogue of Microorganisms (GCM) 10K type strain sequencing project: providing services to taxonomists for standard genome sequencing and annotation.</title>
        <authorList>
            <consortium name="The Broad Institute Genomics Platform"/>
            <consortium name="The Broad Institute Genome Sequencing Center for Infectious Disease"/>
            <person name="Wu L."/>
            <person name="Ma J."/>
        </authorList>
    </citation>
    <scope>NUCLEOTIDE SEQUENCE [LARGE SCALE GENOMIC DNA]</scope>
    <source>
        <strain evidence="3">CCM 8725</strain>
    </source>
</reference>